<evidence type="ECO:0000259" key="9">
    <source>
        <dbReference type="Pfam" id="PF02518"/>
    </source>
</evidence>
<dbReference type="InterPro" id="IPR003594">
    <property type="entry name" value="HATPase_dom"/>
</dbReference>
<dbReference type="PANTHER" id="PTHR24421">
    <property type="entry name" value="NITRATE/NITRITE SENSOR PROTEIN NARX-RELATED"/>
    <property type="match status" value="1"/>
</dbReference>
<evidence type="ECO:0000256" key="5">
    <source>
        <dbReference type="ARBA" id="ARBA00022741"/>
    </source>
</evidence>
<accession>A0ABP5T7J9</accession>
<evidence type="ECO:0000256" key="3">
    <source>
        <dbReference type="ARBA" id="ARBA00022553"/>
    </source>
</evidence>
<keyword evidence="7" id="KW-0067">ATP-binding</keyword>
<keyword evidence="5" id="KW-0547">Nucleotide-binding</keyword>
<keyword evidence="8" id="KW-0902">Two-component regulatory system</keyword>
<dbReference type="Pfam" id="PF02518">
    <property type="entry name" value="HATPase_c"/>
    <property type="match status" value="1"/>
</dbReference>
<dbReference type="InterPro" id="IPR050482">
    <property type="entry name" value="Sensor_HK_TwoCompSys"/>
</dbReference>
<proteinExistence type="predicted"/>
<evidence type="ECO:0000256" key="6">
    <source>
        <dbReference type="ARBA" id="ARBA00022777"/>
    </source>
</evidence>
<keyword evidence="12" id="KW-1185">Reference proteome</keyword>
<evidence type="ECO:0000313" key="12">
    <source>
        <dbReference type="Proteomes" id="UP001501218"/>
    </source>
</evidence>
<dbReference type="CDD" id="cd16917">
    <property type="entry name" value="HATPase_UhpB-NarQ-NarX-like"/>
    <property type="match status" value="1"/>
</dbReference>
<comment type="catalytic activity">
    <reaction evidence="1">
        <text>ATP + protein L-histidine = ADP + protein N-phospho-L-histidine.</text>
        <dbReference type="EC" id="2.7.13.3"/>
    </reaction>
</comment>
<comment type="caution">
    <text evidence="11">The sequence shown here is derived from an EMBL/GenBank/DDBJ whole genome shotgun (WGS) entry which is preliminary data.</text>
</comment>
<feature type="domain" description="Signal transduction histidine kinase subgroup 3 dimerisation and phosphoacceptor" evidence="10">
    <location>
        <begin position="146"/>
        <end position="199"/>
    </location>
</feature>
<dbReference type="EC" id="2.7.13.3" evidence="2"/>
<evidence type="ECO:0000256" key="4">
    <source>
        <dbReference type="ARBA" id="ARBA00022679"/>
    </source>
</evidence>
<gene>
    <name evidence="11" type="ORF">GCM10009854_23250</name>
</gene>
<keyword evidence="4" id="KW-0808">Transferase</keyword>
<dbReference type="InterPro" id="IPR011712">
    <property type="entry name" value="Sig_transdc_His_kin_sub3_dim/P"/>
</dbReference>
<dbReference type="Gene3D" id="3.30.565.10">
    <property type="entry name" value="Histidine kinase-like ATPase, C-terminal domain"/>
    <property type="match status" value="1"/>
</dbReference>
<keyword evidence="3" id="KW-0597">Phosphoprotein</keyword>
<reference evidence="12" key="1">
    <citation type="journal article" date="2019" name="Int. J. Syst. Evol. Microbiol.">
        <title>The Global Catalogue of Microorganisms (GCM) 10K type strain sequencing project: providing services to taxonomists for standard genome sequencing and annotation.</title>
        <authorList>
            <consortium name="The Broad Institute Genomics Platform"/>
            <consortium name="The Broad Institute Genome Sequencing Center for Infectious Disease"/>
            <person name="Wu L."/>
            <person name="Ma J."/>
        </authorList>
    </citation>
    <scope>NUCLEOTIDE SEQUENCE [LARGE SCALE GENOMIC DNA]</scope>
    <source>
        <strain evidence="12">JCM 16221</strain>
    </source>
</reference>
<sequence>MRFFRAGAARYLRGVRAHEKRAVEAVSDLLARARSAPDARSLAEAIGTALGASGCALTVAGERYQWGQGAERWHSRDVEYDGRVQGALAVAPESAGPVESLAEVLGPPLAAVRLAAETDQLRRDGDAAARELVDDRWRATVEMEQERRSLERDLHDGAQHHLVALKMAMALVEHDGSTTAQRIETLQSKLDAAEKALTDTAAGILPIPLSTEGLAAALTAELAEHPDVELDTTGFHRSYPPLVESTMYYACLEAVNNAHKHAPGDSIGVALRDDPRGLEFAVSDDGPGFADAGGNPGLPNLSARMATVGGTIDIRSEPGRGTTITGFVPR</sequence>
<dbReference type="Pfam" id="PF07730">
    <property type="entry name" value="HisKA_3"/>
    <property type="match status" value="1"/>
</dbReference>
<dbReference type="EMBL" id="BAAARA010000007">
    <property type="protein sequence ID" value="GAA2345728.1"/>
    <property type="molecule type" value="Genomic_DNA"/>
</dbReference>
<dbReference type="SUPFAM" id="SSF55874">
    <property type="entry name" value="ATPase domain of HSP90 chaperone/DNA topoisomerase II/histidine kinase"/>
    <property type="match status" value="1"/>
</dbReference>
<evidence type="ECO:0000259" key="10">
    <source>
        <dbReference type="Pfam" id="PF07730"/>
    </source>
</evidence>
<dbReference type="Gene3D" id="1.20.5.1930">
    <property type="match status" value="1"/>
</dbReference>
<evidence type="ECO:0000256" key="2">
    <source>
        <dbReference type="ARBA" id="ARBA00012438"/>
    </source>
</evidence>
<organism evidence="11 12">
    <name type="scientific">Saccharopolyspora halophila</name>
    <dbReference type="NCBI Taxonomy" id="405551"/>
    <lineage>
        <taxon>Bacteria</taxon>
        <taxon>Bacillati</taxon>
        <taxon>Actinomycetota</taxon>
        <taxon>Actinomycetes</taxon>
        <taxon>Pseudonocardiales</taxon>
        <taxon>Pseudonocardiaceae</taxon>
        <taxon>Saccharopolyspora</taxon>
    </lineage>
</organism>
<protein>
    <recommendedName>
        <fullName evidence="2">histidine kinase</fullName>
        <ecNumber evidence="2">2.7.13.3</ecNumber>
    </recommendedName>
</protein>
<evidence type="ECO:0000256" key="7">
    <source>
        <dbReference type="ARBA" id="ARBA00022840"/>
    </source>
</evidence>
<keyword evidence="6" id="KW-0418">Kinase</keyword>
<evidence type="ECO:0000256" key="8">
    <source>
        <dbReference type="ARBA" id="ARBA00023012"/>
    </source>
</evidence>
<dbReference type="Proteomes" id="UP001501218">
    <property type="component" value="Unassembled WGS sequence"/>
</dbReference>
<dbReference type="InterPro" id="IPR036890">
    <property type="entry name" value="HATPase_C_sf"/>
</dbReference>
<feature type="domain" description="Histidine kinase/HSP90-like ATPase" evidence="9">
    <location>
        <begin position="246"/>
        <end position="329"/>
    </location>
</feature>
<dbReference type="PANTHER" id="PTHR24421:SF10">
    <property type="entry name" value="NITRATE_NITRITE SENSOR PROTEIN NARQ"/>
    <property type="match status" value="1"/>
</dbReference>
<evidence type="ECO:0000313" key="11">
    <source>
        <dbReference type="EMBL" id="GAA2345728.1"/>
    </source>
</evidence>
<name>A0ABP5T7J9_9PSEU</name>
<evidence type="ECO:0000256" key="1">
    <source>
        <dbReference type="ARBA" id="ARBA00000085"/>
    </source>
</evidence>